<dbReference type="InterPro" id="IPR002398">
    <property type="entry name" value="Pept_C14"/>
</dbReference>
<evidence type="ECO:0000256" key="2">
    <source>
        <dbReference type="ARBA" id="ARBA00022670"/>
    </source>
</evidence>
<feature type="active site" evidence="5">
    <location>
        <position position="295"/>
    </location>
</feature>
<dbReference type="InterPro" id="IPR015917">
    <property type="entry name" value="Pept_C14A"/>
</dbReference>
<dbReference type="EnsemblMetazoa" id="XM_019999055.1">
    <property type="protein sequence ID" value="XP_019854614.1"/>
    <property type="gene ID" value="LOC109583632"/>
</dbReference>
<proteinExistence type="inferred from homology"/>
<feature type="active site" evidence="5">
    <location>
        <position position="338"/>
    </location>
</feature>
<dbReference type="GeneID" id="109583632"/>
<dbReference type="Gene3D" id="3.40.50.1460">
    <property type="match status" value="1"/>
</dbReference>
<keyword evidence="4" id="KW-0378">Hydrolase</keyword>
<dbReference type="PANTHER" id="PTHR47901:SF8">
    <property type="entry name" value="CASPASE-3"/>
    <property type="match status" value="1"/>
</dbReference>
<feature type="domain" description="Caspase family p20" evidence="8">
    <location>
        <begin position="217"/>
        <end position="342"/>
    </location>
</feature>
<feature type="domain" description="Caspase family p10" evidence="7">
    <location>
        <begin position="367"/>
        <end position="458"/>
    </location>
</feature>
<dbReference type="PIRSF" id="PIRSF038001">
    <property type="entry name" value="Caspase_ICE"/>
    <property type="match status" value="1"/>
</dbReference>
<dbReference type="PROSITE" id="PS50208">
    <property type="entry name" value="CASPASE_P20"/>
    <property type="match status" value="1"/>
</dbReference>
<protein>
    <submittedName>
        <fullName evidence="9">Uncharacterized protein</fullName>
    </submittedName>
</protein>
<dbReference type="Pfam" id="PF00656">
    <property type="entry name" value="Peptidase_C14"/>
    <property type="match status" value="1"/>
</dbReference>
<name>A0AAN0JC87_AMPQE</name>
<keyword evidence="3" id="KW-0053">Apoptosis</keyword>
<dbReference type="PROSITE" id="PS50207">
    <property type="entry name" value="CASPASE_P10"/>
    <property type="match status" value="1"/>
</dbReference>
<comment type="similarity">
    <text evidence="1 6">Belongs to the peptidase C14A family.</text>
</comment>
<evidence type="ECO:0000256" key="1">
    <source>
        <dbReference type="ARBA" id="ARBA00010134"/>
    </source>
</evidence>
<keyword evidence="10" id="KW-1185">Reference proteome</keyword>
<reference evidence="10" key="1">
    <citation type="journal article" date="2010" name="Nature">
        <title>The Amphimedon queenslandica genome and the evolution of animal complexity.</title>
        <authorList>
            <person name="Srivastava M."/>
            <person name="Simakov O."/>
            <person name="Chapman J."/>
            <person name="Fahey B."/>
            <person name="Gauthier M.E."/>
            <person name="Mitros T."/>
            <person name="Richards G.S."/>
            <person name="Conaco C."/>
            <person name="Dacre M."/>
            <person name="Hellsten U."/>
            <person name="Larroux C."/>
            <person name="Putnam N.H."/>
            <person name="Stanke M."/>
            <person name="Adamska M."/>
            <person name="Darling A."/>
            <person name="Degnan S.M."/>
            <person name="Oakley T.H."/>
            <person name="Plachetzki D.C."/>
            <person name="Zhai Y."/>
            <person name="Adamski M."/>
            <person name="Calcino A."/>
            <person name="Cummins S.F."/>
            <person name="Goodstein D.M."/>
            <person name="Harris C."/>
            <person name="Jackson D.J."/>
            <person name="Leys S.P."/>
            <person name="Shu S."/>
            <person name="Woodcroft B.J."/>
            <person name="Vervoort M."/>
            <person name="Kosik K.S."/>
            <person name="Manning G."/>
            <person name="Degnan B.M."/>
            <person name="Rokhsar D.S."/>
        </authorList>
    </citation>
    <scope>NUCLEOTIDE SEQUENCE [LARGE SCALE GENOMIC DNA]</scope>
</reference>
<dbReference type="PANTHER" id="PTHR47901">
    <property type="entry name" value="CASPASE RECRUITMENT DOMAIN-CONTAINING PROTEIN 18"/>
    <property type="match status" value="1"/>
</dbReference>
<dbReference type="InterPro" id="IPR002138">
    <property type="entry name" value="Pept_C14_p10"/>
</dbReference>
<sequence length="458" mass="50114">MSSTESSAQKAIRDNLGILNRVLNNEAVFGEVAQKCVQRRLITTDELTQLNDRLSRQTLRERVEAFVLRLAELLGDLPEKIDGFLSIIKEIDTLIAEKAADTISQSYAKYGYKLPKYESAGGSVADSVGPAPKLLKYESAGGSVSAVVSDSAVGPSPIDTTNAAGSVQSLSPQVLEQGKEKVTSDAWGFGSKKEKKNDEEKAADDIMYKYKVNETGKHGVVLIINNVYFKDENKANRISSDKDAERLEELFEGLLYQVVVQNDLTAEEIKTTISGIAAGSVTKKHDSFICCILSHGNPAGIEGVDGETVTVAELVKSVISTKCSALRGKPKIFFFQACRGTEAPEPLVVDSSVQWPPKEEEMVADGIARALPPEADFLFGFSTSDGNVAARGVETGSQYIKALCEFISKYSSRFSLYELLLLVNYKVSGNTIVFNTSYKYHQMPEIRSTLRGKFYFKK</sequence>
<dbReference type="PRINTS" id="PR00376">
    <property type="entry name" value="IL1BCENZYME"/>
</dbReference>
<evidence type="ECO:0000256" key="4">
    <source>
        <dbReference type="ARBA" id="ARBA00022801"/>
    </source>
</evidence>
<dbReference type="GO" id="GO:0006508">
    <property type="term" value="P:proteolysis"/>
    <property type="evidence" value="ECO:0007669"/>
    <property type="project" value="UniProtKB-KW"/>
</dbReference>
<dbReference type="SMART" id="SM00115">
    <property type="entry name" value="CASc"/>
    <property type="match status" value="1"/>
</dbReference>
<dbReference type="Proteomes" id="UP000007879">
    <property type="component" value="Unassembled WGS sequence"/>
</dbReference>
<evidence type="ECO:0000256" key="3">
    <source>
        <dbReference type="ARBA" id="ARBA00022703"/>
    </source>
</evidence>
<dbReference type="GO" id="GO:0004197">
    <property type="term" value="F:cysteine-type endopeptidase activity"/>
    <property type="evidence" value="ECO:0007669"/>
    <property type="project" value="InterPro"/>
</dbReference>
<dbReference type="GO" id="GO:0006915">
    <property type="term" value="P:apoptotic process"/>
    <property type="evidence" value="ECO:0007669"/>
    <property type="project" value="UniProtKB-KW"/>
</dbReference>
<dbReference type="InterPro" id="IPR033139">
    <property type="entry name" value="Caspase_cys_AS"/>
</dbReference>
<evidence type="ECO:0000259" key="7">
    <source>
        <dbReference type="PROSITE" id="PS50207"/>
    </source>
</evidence>
<evidence type="ECO:0000313" key="10">
    <source>
        <dbReference type="Proteomes" id="UP000007879"/>
    </source>
</evidence>
<organism evidence="9 10">
    <name type="scientific">Amphimedon queenslandica</name>
    <name type="common">Sponge</name>
    <dbReference type="NCBI Taxonomy" id="400682"/>
    <lineage>
        <taxon>Eukaryota</taxon>
        <taxon>Metazoa</taxon>
        <taxon>Porifera</taxon>
        <taxon>Demospongiae</taxon>
        <taxon>Heteroscleromorpha</taxon>
        <taxon>Haplosclerida</taxon>
        <taxon>Niphatidae</taxon>
        <taxon>Amphimedon</taxon>
    </lineage>
</organism>
<evidence type="ECO:0000259" key="8">
    <source>
        <dbReference type="PROSITE" id="PS50208"/>
    </source>
</evidence>
<dbReference type="InterPro" id="IPR011600">
    <property type="entry name" value="Pept_C14_caspase"/>
</dbReference>
<evidence type="ECO:0000256" key="6">
    <source>
        <dbReference type="RuleBase" id="RU003971"/>
    </source>
</evidence>
<evidence type="ECO:0000256" key="5">
    <source>
        <dbReference type="PIRSR" id="PIRSR038001-1"/>
    </source>
</evidence>
<dbReference type="PROSITE" id="PS01122">
    <property type="entry name" value="CASPASE_CYS"/>
    <property type="match status" value="1"/>
</dbReference>
<dbReference type="SUPFAM" id="SSF52129">
    <property type="entry name" value="Caspase-like"/>
    <property type="match status" value="1"/>
</dbReference>
<accession>A0AAN0JC87</accession>
<evidence type="ECO:0000313" key="9">
    <source>
        <dbReference type="EnsemblMetazoa" id="XP_019854614.1"/>
    </source>
</evidence>
<dbReference type="CDD" id="cd00032">
    <property type="entry name" value="CASc"/>
    <property type="match status" value="1"/>
</dbReference>
<dbReference type="InterPro" id="IPR029030">
    <property type="entry name" value="Caspase-like_dom_sf"/>
</dbReference>
<dbReference type="RefSeq" id="XP_019854614.1">
    <property type="nucleotide sequence ID" value="XM_019999055.1"/>
</dbReference>
<dbReference type="InterPro" id="IPR001309">
    <property type="entry name" value="Pept_C14_p20"/>
</dbReference>
<dbReference type="KEGG" id="aqu:109583632"/>
<dbReference type="AlphaFoldDB" id="A0AAN0JC87"/>
<reference evidence="9" key="2">
    <citation type="submission" date="2024-06" db="UniProtKB">
        <authorList>
            <consortium name="EnsemblMetazoa"/>
        </authorList>
    </citation>
    <scope>IDENTIFICATION</scope>
</reference>
<keyword evidence="2" id="KW-0645">Protease</keyword>